<evidence type="ECO:0000313" key="15">
    <source>
        <dbReference type="Proteomes" id="UP000002255"/>
    </source>
</evidence>
<keyword evidence="5 12" id="KW-0812">Transmembrane</keyword>
<feature type="transmembrane region" description="Helical" evidence="12">
    <location>
        <begin position="563"/>
        <end position="584"/>
    </location>
</feature>
<dbReference type="InterPro" id="IPR003838">
    <property type="entry name" value="ABC3_permease_C"/>
</dbReference>
<dbReference type="Gene3D" id="3.40.50.300">
    <property type="entry name" value="P-loop containing nucleotide triphosphate hydrolases"/>
    <property type="match status" value="1"/>
</dbReference>
<dbReference type="HOGENOM" id="CLU_000604_78_2_11"/>
<dbReference type="InterPro" id="IPR003439">
    <property type="entry name" value="ABC_transporter-like_ATP-bd"/>
</dbReference>
<dbReference type="GO" id="GO:0022857">
    <property type="term" value="F:transmembrane transporter activity"/>
    <property type="evidence" value="ECO:0007669"/>
    <property type="project" value="TreeGrafter"/>
</dbReference>
<dbReference type="PROSITE" id="PS00211">
    <property type="entry name" value="ABC_TRANSPORTER_1"/>
    <property type="match status" value="1"/>
</dbReference>
<evidence type="ECO:0000256" key="10">
    <source>
        <dbReference type="ARBA" id="ARBA00038076"/>
    </source>
</evidence>
<dbReference type="EMBL" id="CP001821">
    <property type="protein sequence ID" value="ACZ29069.1"/>
    <property type="molecule type" value="Genomic_DNA"/>
</dbReference>
<evidence type="ECO:0000256" key="1">
    <source>
        <dbReference type="ARBA" id="ARBA00004429"/>
    </source>
</evidence>
<keyword evidence="2" id="KW-0813">Transport</keyword>
<keyword evidence="7" id="KW-0067">ATP-binding</keyword>
<feature type="transmembrane region" description="Helical" evidence="12">
    <location>
        <begin position="509"/>
        <end position="531"/>
    </location>
</feature>
<keyword evidence="4" id="KW-0997">Cell inner membrane</keyword>
<organism evidence="14 15">
    <name type="scientific">Xylanimonas cellulosilytica (strain DSM 15894 / JCM 12276 / CECT 5975 / KCTC 9989 / LMG 20990 / NBRC 107835 / XIL07)</name>
    <dbReference type="NCBI Taxonomy" id="446471"/>
    <lineage>
        <taxon>Bacteria</taxon>
        <taxon>Bacillati</taxon>
        <taxon>Actinomycetota</taxon>
        <taxon>Actinomycetes</taxon>
        <taxon>Micrococcales</taxon>
        <taxon>Promicromonosporaceae</taxon>
        <taxon>Xylanimonas</taxon>
    </lineage>
</organism>
<dbReference type="GO" id="GO:0005886">
    <property type="term" value="C:plasma membrane"/>
    <property type="evidence" value="ECO:0007669"/>
    <property type="project" value="UniProtKB-SubCell"/>
</dbReference>
<comment type="similarity">
    <text evidence="11">Belongs to the ABC transporter superfamily. Macrolide exporter (TC 3.A.1.122) family.</text>
</comment>
<keyword evidence="3" id="KW-1003">Cell membrane</keyword>
<dbReference type="InterPro" id="IPR017871">
    <property type="entry name" value="ABC_transporter-like_CS"/>
</dbReference>
<comment type="subcellular location">
    <subcellularLocation>
        <location evidence="1">Cell inner membrane</location>
        <topology evidence="1">Multi-pass membrane protein</topology>
    </subcellularLocation>
</comment>
<gene>
    <name evidence="14" type="ordered locus">Xcel_0028</name>
</gene>
<sequence>MSDQTTGTAPLLRLRDVTRTFGDGTIALDGVSVDVRAGEVVAIVGPSGSGKSTLLNILGLLDTPTEGTVILADTDVGALGDGARSDLRSRDLAFVFQRAHLLSSLSVEENVRLGIEYSPDHGDAHARAIDALRRCGLDDKAAAQARTLSGGEMQRVAIARALVRRARLWLADEPTGNLDTVQSVAIIDELRNHARQAGAALIVVTHEPEIAARLDRTITLRDGRIVCDTGTCLAPVVAASPTRRPRGHGGLARAIRTSTTMLRARTPGSRAGVVATALAVALAVTALGLSQSASAQVTSMFDAQRVAQVTASLSRNADPIDATQIRLDEVRGFPGVTGAELWLQHQQVPLNVGNLAATTADVVETTKTPDKTTGSTIVWAAGAGPELGPGDAILGTGLARRIGLGPIDAGAEVTVAGQRLRVVGLMESTRSGTAAGNAFVAAGSVAALPGSRNATLYVTTAPGAARQVAERLAPLADPFRQTVMEIDPVLGAEAFAGALTESVGASLQVLAVVAAFAGLGTVVFVNLLGITSRTAELGVRRAFGAKRLETAAMVASECAARSFTGAIIGLVVGLTAILAVTITARWEPVLDLRLLAVPLLGALVFGLVGAIAPAIHAARVEPADAVRS</sequence>
<evidence type="ECO:0000256" key="6">
    <source>
        <dbReference type="ARBA" id="ARBA00022741"/>
    </source>
</evidence>
<dbReference type="SUPFAM" id="SSF52540">
    <property type="entry name" value="P-loop containing nucleoside triphosphate hydrolases"/>
    <property type="match status" value="1"/>
</dbReference>
<reference evidence="14 15" key="2">
    <citation type="journal article" date="2010" name="Stand. Genomic Sci.">
        <title>Complete genome sequence of Xylanimonas cellulosilytica type strain (XIL07).</title>
        <authorList>
            <person name="Foster B."/>
            <person name="Pukall R."/>
            <person name="Abt B."/>
            <person name="Nolan M."/>
            <person name="Glavina Del Rio T."/>
            <person name="Chen F."/>
            <person name="Lucas S."/>
            <person name="Tice H."/>
            <person name="Pitluck S."/>
            <person name="Cheng J.-F."/>
            <person name="Chertkov O."/>
            <person name="Brettin T."/>
            <person name="Han C."/>
            <person name="Detter J.C."/>
            <person name="Bruce D."/>
            <person name="Goodwin L."/>
            <person name="Ivanova N."/>
            <person name="Mavromatis K."/>
            <person name="Pati A."/>
            <person name="Mikhailova N."/>
            <person name="Chen A."/>
            <person name="Palaniappan K."/>
            <person name="Land M."/>
            <person name="Hauser L."/>
            <person name="Chang Y.-J."/>
            <person name="Jeffries C.D."/>
            <person name="Chain P."/>
            <person name="Rohde M."/>
            <person name="Goeker M."/>
            <person name="Bristow J."/>
            <person name="Eisen J.A."/>
            <person name="Markowitz V."/>
            <person name="Hugenholtz P."/>
            <person name="Kyrpides N.C."/>
            <person name="Klenk H.-P."/>
            <person name="Lapidus A."/>
        </authorList>
    </citation>
    <scope>NUCLEOTIDE SEQUENCE [LARGE SCALE GENOMIC DNA]</scope>
    <source>
        <strain evidence="15">DSM 15894 / CECT 5975 / LMG 20990 / XIL07</strain>
    </source>
</reference>
<evidence type="ECO:0000256" key="2">
    <source>
        <dbReference type="ARBA" id="ARBA00022448"/>
    </source>
</evidence>
<reference evidence="15" key="1">
    <citation type="submission" date="2009-11" db="EMBL/GenBank/DDBJ databases">
        <title>The complete chromosome of Xylanimonas cellulosilytica DSM 15894.</title>
        <authorList>
            <consortium name="US DOE Joint Genome Institute (JGI-PGF)"/>
            <person name="Lucas S."/>
            <person name="Copeland A."/>
            <person name="Lapidus A."/>
            <person name="Glavina del Rio T."/>
            <person name="Dalin E."/>
            <person name="Tice H."/>
            <person name="Bruce D."/>
            <person name="Goodwin L."/>
            <person name="Pitluck S."/>
            <person name="Kyrpides N."/>
            <person name="Mavromatis K."/>
            <person name="Ivanova N."/>
            <person name="Mikhailova N."/>
            <person name="Foster B."/>
            <person name="Clum A."/>
            <person name="Brettin T."/>
            <person name="Detter J.C."/>
            <person name="Han C."/>
            <person name="Larimer F."/>
            <person name="Land M."/>
            <person name="Hauser L."/>
            <person name="Markowitz V."/>
            <person name="Cheng J.F."/>
            <person name="Hugenholtz P."/>
            <person name="Woyke T."/>
            <person name="Wu D."/>
            <person name="Gehrich-Schroeter G."/>
            <person name="Schneider S."/>
            <person name="Pukall S.R."/>
            <person name="Klenk H.P."/>
            <person name="Eisen J.A."/>
        </authorList>
    </citation>
    <scope>NUCLEOTIDE SEQUENCE [LARGE SCALE GENOMIC DNA]</scope>
    <source>
        <strain evidence="15">DSM 15894 / CECT 5975 / LMG 20990 / XIL07</strain>
    </source>
</reference>
<dbReference type="InterPro" id="IPR015854">
    <property type="entry name" value="ABC_transpr_LolD-like"/>
</dbReference>
<name>D1BTC7_XYLCX</name>
<protein>
    <submittedName>
        <fullName evidence="14">ABC transporter related protein</fullName>
    </submittedName>
</protein>
<feature type="domain" description="ABC transporter" evidence="13">
    <location>
        <begin position="12"/>
        <end position="247"/>
    </location>
</feature>
<dbReference type="PANTHER" id="PTHR24220">
    <property type="entry name" value="IMPORT ATP-BINDING PROTEIN"/>
    <property type="match status" value="1"/>
</dbReference>
<dbReference type="PROSITE" id="PS50893">
    <property type="entry name" value="ABC_TRANSPORTER_2"/>
    <property type="match status" value="1"/>
</dbReference>
<evidence type="ECO:0000256" key="3">
    <source>
        <dbReference type="ARBA" id="ARBA00022475"/>
    </source>
</evidence>
<comment type="similarity">
    <text evidence="10">Belongs to the ABC-4 integral membrane protein family.</text>
</comment>
<accession>D1BTC7</accession>
<dbReference type="CDD" id="cd03255">
    <property type="entry name" value="ABC_MJ0796_LolCDE_FtsE"/>
    <property type="match status" value="1"/>
</dbReference>
<feature type="transmembrane region" description="Helical" evidence="12">
    <location>
        <begin position="596"/>
        <end position="618"/>
    </location>
</feature>
<dbReference type="STRING" id="446471.Xcel_0028"/>
<evidence type="ECO:0000256" key="8">
    <source>
        <dbReference type="ARBA" id="ARBA00022989"/>
    </source>
</evidence>
<keyword evidence="6" id="KW-0547">Nucleotide-binding</keyword>
<evidence type="ECO:0000256" key="4">
    <source>
        <dbReference type="ARBA" id="ARBA00022519"/>
    </source>
</evidence>
<keyword evidence="9 12" id="KW-0472">Membrane</keyword>
<dbReference type="Proteomes" id="UP000002255">
    <property type="component" value="Chromosome"/>
</dbReference>
<evidence type="ECO:0000256" key="11">
    <source>
        <dbReference type="ARBA" id="ARBA00038388"/>
    </source>
</evidence>
<dbReference type="GO" id="GO:0005524">
    <property type="term" value="F:ATP binding"/>
    <property type="evidence" value="ECO:0007669"/>
    <property type="project" value="UniProtKB-KW"/>
</dbReference>
<dbReference type="SMART" id="SM00382">
    <property type="entry name" value="AAA"/>
    <property type="match status" value="1"/>
</dbReference>
<proteinExistence type="inferred from homology"/>
<evidence type="ECO:0000256" key="5">
    <source>
        <dbReference type="ARBA" id="ARBA00022692"/>
    </source>
</evidence>
<dbReference type="Pfam" id="PF02687">
    <property type="entry name" value="FtsX"/>
    <property type="match status" value="1"/>
</dbReference>
<dbReference type="InterPro" id="IPR017911">
    <property type="entry name" value="MacB-like_ATP-bd"/>
</dbReference>
<evidence type="ECO:0000256" key="12">
    <source>
        <dbReference type="SAM" id="Phobius"/>
    </source>
</evidence>
<dbReference type="RefSeq" id="WP_012876814.1">
    <property type="nucleotide sequence ID" value="NC_013530.1"/>
</dbReference>
<dbReference type="InterPro" id="IPR003593">
    <property type="entry name" value="AAA+_ATPase"/>
</dbReference>
<dbReference type="eggNOG" id="COG0577">
    <property type="taxonomic scope" value="Bacteria"/>
</dbReference>
<dbReference type="Pfam" id="PF12704">
    <property type="entry name" value="MacB_PCD"/>
    <property type="match status" value="1"/>
</dbReference>
<dbReference type="AlphaFoldDB" id="D1BTC7"/>
<evidence type="ECO:0000256" key="9">
    <source>
        <dbReference type="ARBA" id="ARBA00023136"/>
    </source>
</evidence>
<dbReference type="KEGG" id="xce:Xcel_0028"/>
<dbReference type="GO" id="GO:0016887">
    <property type="term" value="F:ATP hydrolysis activity"/>
    <property type="evidence" value="ECO:0007669"/>
    <property type="project" value="InterPro"/>
</dbReference>
<dbReference type="InterPro" id="IPR027417">
    <property type="entry name" value="P-loop_NTPase"/>
</dbReference>
<dbReference type="eggNOG" id="COG1136">
    <property type="taxonomic scope" value="Bacteria"/>
</dbReference>
<dbReference type="Pfam" id="PF00005">
    <property type="entry name" value="ABC_tran"/>
    <property type="match status" value="1"/>
</dbReference>
<evidence type="ECO:0000256" key="7">
    <source>
        <dbReference type="ARBA" id="ARBA00022840"/>
    </source>
</evidence>
<dbReference type="InterPro" id="IPR025857">
    <property type="entry name" value="MacB_PCD"/>
</dbReference>
<evidence type="ECO:0000259" key="13">
    <source>
        <dbReference type="PROSITE" id="PS50893"/>
    </source>
</evidence>
<evidence type="ECO:0000313" key="14">
    <source>
        <dbReference type="EMBL" id="ACZ29069.1"/>
    </source>
</evidence>
<keyword evidence="8 12" id="KW-1133">Transmembrane helix</keyword>
<keyword evidence="15" id="KW-1185">Reference proteome</keyword>